<keyword evidence="2" id="KW-0472">Membrane</keyword>
<organism evidence="4">
    <name type="scientific">Micromonas pusilla (strain CCMP1545)</name>
    <name type="common">Picoplanktonic green alga</name>
    <dbReference type="NCBI Taxonomy" id="564608"/>
    <lineage>
        <taxon>Eukaryota</taxon>
        <taxon>Viridiplantae</taxon>
        <taxon>Chlorophyta</taxon>
        <taxon>Mamiellophyceae</taxon>
        <taxon>Mamiellales</taxon>
        <taxon>Mamiellaceae</taxon>
        <taxon>Micromonas</taxon>
    </lineage>
</organism>
<feature type="compositionally biased region" description="Low complexity" evidence="1">
    <location>
        <begin position="1"/>
        <end position="19"/>
    </location>
</feature>
<dbReference type="RefSeq" id="XP_003057943.1">
    <property type="nucleotide sequence ID" value="XM_003057897.1"/>
</dbReference>
<evidence type="ECO:0000256" key="1">
    <source>
        <dbReference type="SAM" id="MobiDB-lite"/>
    </source>
</evidence>
<protein>
    <submittedName>
        <fullName evidence="3">Predicted protein</fullName>
    </submittedName>
</protein>
<name>C1MRK3_MICPC</name>
<keyword evidence="4" id="KW-1185">Reference proteome</keyword>
<feature type="transmembrane region" description="Helical" evidence="2">
    <location>
        <begin position="69"/>
        <end position="87"/>
    </location>
</feature>
<keyword evidence="2" id="KW-0812">Transmembrane</keyword>
<dbReference type="GeneID" id="9683760"/>
<evidence type="ECO:0000256" key="2">
    <source>
        <dbReference type="SAM" id="Phobius"/>
    </source>
</evidence>
<feature type="transmembrane region" description="Helical" evidence="2">
    <location>
        <begin position="38"/>
        <end position="57"/>
    </location>
</feature>
<dbReference type="KEGG" id="mpp:MICPUCDRAFT_57686"/>
<dbReference type="OMA" id="MDARYYF"/>
<proteinExistence type="predicted"/>
<evidence type="ECO:0000313" key="4">
    <source>
        <dbReference type="Proteomes" id="UP000001876"/>
    </source>
</evidence>
<keyword evidence="2" id="KW-1133">Transmembrane helix</keyword>
<dbReference type="EMBL" id="GG663738">
    <property type="protein sequence ID" value="EEH57894.1"/>
    <property type="molecule type" value="Genomic_DNA"/>
</dbReference>
<sequence length="123" mass="13218">MASTRASKTPAGAATTSTTTRRDKHGNVMDARYYFRQYCGLVCTLCSFASIVLAAHVRNEAGQSADLKPFIWGAVGFGLVGALLHELRPYQSKTTMTFDKAAVEARKAEIAAGAKESESKKAK</sequence>
<dbReference type="AlphaFoldDB" id="C1MRK3"/>
<feature type="region of interest" description="Disordered" evidence="1">
    <location>
        <begin position="1"/>
        <end position="22"/>
    </location>
</feature>
<accession>C1MRK3</accession>
<reference evidence="3 4" key="1">
    <citation type="journal article" date="2009" name="Science">
        <title>Green evolution and dynamic adaptations revealed by genomes of the marine picoeukaryotes Micromonas.</title>
        <authorList>
            <person name="Worden A.Z."/>
            <person name="Lee J.H."/>
            <person name="Mock T."/>
            <person name="Rouze P."/>
            <person name="Simmons M.P."/>
            <person name="Aerts A.L."/>
            <person name="Allen A.E."/>
            <person name="Cuvelier M.L."/>
            <person name="Derelle E."/>
            <person name="Everett M.V."/>
            <person name="Foulon E."/>
            <person name="Grimwood J."/>
            <person name="Gundlach H."/>
            <person name="Henrissat B."/>
            <person name="Napoli C."/>
            <person name="McDonald S.M."/>
            <person name="Parker M.S."/>
            <person name="Rombauts S."/>
            <person name="Salamov A."/>
            <person name="Von Dassow P."/>
            <person name="Badger J.H."/>
            <person name="Coutinho P.M."/>
            <person name="Demir E."/>
            <person name="Dubchak I."/>
            <person name="Gentemann C."/>
            <person name="Eikrem W."/>
            <person name="Gready J.E."/>
            <person name="John U."/>
            <person name="Lanier W."/>
            <person name="Lindquist E.A."/>
            <person name="Lucas S."/>
            <person name="Mayer K.F."/>
            <person name="Moreau H."/>
            <person name="Not F."/>
            <person name="Otillar R."/>
            <person name="Panaud O."/>
            <person name="Pangilinan J."/>
            <person name="Paulsen I."/>
            <person name="Piegu B."/>
            <person name="Poliakov A."/>
            <person name="Robbens S."/>
            <person name="Schmutz J."/>
            <person name="Toulza E."/>
            <person name="Wyss T."/>
            <person name="Zelensky A."/>
            <person name="Zhou K."/>
            <person name="Armbrust E.V."/>
            <person name="Bhattacharya D."/>
            <person name="Goodenough U.W."/>
            <person name="Van de Peer Y."/>
            <person name="Grigoriev I.V."/>
        </authorList>
    </citation>
    <scope>NUCLEOTIDE SEQUENCE [LARGE SCALE GENOMIC DNA]</scope>
    <source>
        <strain evidence="3 4">CCMP1545</strain>
    </source>
</reference>
<dbReference type="Proteomes" id="UP000001876">
    <property type="component" value="Unassembled WGS sequence"/>
</dbReference>
<evidence type="ECO:0000313" key="3">
    <source>
        <dbReference type="EMBL" id="EEH57894.1"/>
    </source>
</evidence>
<gene>
    <name evidence="3" type="ORF">MICPUCDRAFT_57686</name>
</gene>